<keyword evidence="2" id="KW-1185">Reference proteome</keyword>
<protein>
    <submittedName>
        <fullName evidence="1">Uncharacterized protein</fullName>
    </submittedName>
</protein>
<evidence type="ECO:0000313" key="1">
    <source>
        <dbReference type="EMBL" id="MBP2354604.1"/>
    </source>
</evidence>
<sequence length="124" mass="13707">MVGRFNVRPGDGDKQWQIWDNAINGHRGRCDSQAEAYALAADLELQYNAHGPRDPATVRKLDRPLAVDGWRRHIGELDAWISEGGRWLGRVALPDGQVVWLDESELRPTGRATPDGPHGATGAF</sequence>
<reference evidence="1 2" key="1">
    <citation type="submission" date="2021-03" db="EMBL/GenBank/DDBJ databases">
        <title>Sequencing the genomes of 1000 actinobacteria strains.</title>
        <authorList>
            <person name="Klenk H.-P."/>
        </authorList>
    </citation>
    <scope>NUCLEOTIDE SEQUENCE [LARGE SCALE GENOMIC DNA]</scope>
    <source>
        <strain evidence="1 2">DSM 18824</strain>
    </source>
</reference>
<name>A0ABS4USI4_9ACTN</name>
<dbReference type="EMBL" id="JAGINT010000002">
    <property type="protein sequence ID" value="MBP2354604.1"/>
    <property type="molecule type" value="Genomic_DNA"/>
</dbReference>
<evidence type="ECO:0000313" key="2">
    <source>
        <dbReference type="Proteomes" id="UP000755585"/>
    </source>
</evidence>
<proteinExistence type="predicted"/>
<comment type="caution">
    <text evidence="1">The sequence shown here is derived from an EMBL/GenBank/DDBJ whole genome shotgun (WGS) entry which is preliminary data.</text>
</comment>
<accession>A0ABS4USI4</accession>
<dbReference type="Proteomes" id="UP000755585">
    <property type="component" value="Unassembled WGS sequence"/>
</dbReference>
<organism evidence="1 2">
    <name type="scientific">Kribbella aluminosa</name>
    <dbReference type="NCBI Taxonomy" id="416017"/>
    <lineage>
        <taxon>Bacteria</taxon>
        <taxon>Bacillati</taxon>
        <taxon>Actinomycetota</taxon>
        <taxon>Actinomycetes</taxon>
        <taxon>Propionibacteriales</taxon>
        <taxon>Kribbellaceae</taxon>
        <taxon>Kribbella</taxon>
    </lineage>
</organism>
<gene>
    <name evidence="1" type="ORF">JOF29_005714</name>
</gene>
<dbReference type="RefSeq" id="WP_209697389.1">
    <property type="nucleotide sequence ID" value="NZ_BAAAVU010000031.1"/>
</dbReference>